<dbReference type="EMBL" id="RWGY01000013">
    <property type="protein sequence ID" value="TVU25963.1"/>
    <property type="molecule type" value="Genomic_DNA"/>
</dbReference>
<keyword evidence="3 5" id="KW-0560">Oxidoreductase</keyword>
<accession>A0A5J9UQE1</accession>
<keyword evidence="8" id="KW-1185">Reference proteome</keyword>
<proteinExistence type="inferred from homology"/>
<protein>
    <recommendedName>
        <fullName evidence="6">Fe2OG dioxygenase domain-containing protein</fullName>
    </recommendedName>
</protein>
<keyword evidence="2 5" id="KW-0479">Metal-binding</keyword>
<feature type="domain" description="Fe2OG dioxygenase" evidence="6">
    <location>
        <begin position="227"/>
        <end position="326"/>
    </location>
</feature>
<evidence type="ECO:0000313" key="8">
    <source>
        <dbReference type="Proteomes" id="UP000324897"/>
    </source>
</evidence>
<dbReference type="InterPro" id="IPR050295">
    <property type="entry name" value="Plant_2OG-oxidoreductases"/>
</dbReference>
<comment type="similarity">
    <text evidence="1 5">Belongs to the iron/ascorbate-dependent oxidoreductase family.</text>
</comment>
<reference evidence="7 8" key="1">
    <citation type="journal article" date="2019" name="Sci. Rep.">
        <title>A high-quality genome of Eragrostis curvula grass provides insights into Poaceae evolution and supports new strategies to enhance forage quality.</title>
        <authorList>
            <person name="Carballo J."/>
            <person name="Santos B.A.C.M."/>
            <person name="Zappacosta D."/>
            <person name="Garbus I."/>
            <person name="Selva J.P."/>
            <person name="Gallo C.A."/>
            <person name="Diaz A."/>
            <person name="Albertini E."/>
            <person name="Caccamo M."/>
            <person name="Echenique V."/>
        </authorList>
    </citation>
    <scope>NUCLEOTIDE SEQUENCE [LARGE SCALE GENOMIC DNA]</scope>
    <source>
        <strain evidence="8">cv. Victoria</strain>
        <tissue evidence="7">Leaf</tissue>
    </source>
</reference>
<evidence type="ECO:0000313" key="7">
    <source>
        <dbReference type="EMBL" id="TVU25963.1"/>
    </source>
</evidence>
<dbReference type="SUPFAM" id="SSF51197">
    <property type="entry name" value="Clavaminate synthase-like"/>
    <property type="match status" value="2"/>
</dbReference>
<dbReference type="GO" id="GO:0046872">
    <property type="term" value="F:metal ion binding"/>
    <property type="evidence" value="ECO:0007669"/>
    <property type="project" value="UniProtKB-KW"/>
</dbReference>
<evidence type="ECO:0000259" key="6">
    <source>
        <dbReference type="PROSITE" id="PS51471"/>
    </source>
</evidence>
<evidence type="ECO:0000256" key="1">
    <source>
        <dbReference type="ARBA" id="ARBA00008056"/>
    </source>
</evidence>
<dbReference type="AlphaFoldDB" id="A0A5J9UQE1"/>
<dbReference type="Pfam" id="PF03171">
    <property type="entry name" value="2OG-FeII_Oxy"/>
    <property type="match status" value="1"/>
</dbReference>
<dbReference type="GO" id="GO:0016491">
    <property type="term" value="F:oxidoreductase activity"/>
    <property type="evidence" value="ECO:0007669"/>
    <property type="project" value="UniProtKB-KW"/>
</dbReference>
<name>A0A5J9UQE1_9POAL</name>
<sequence length="385" mass="42868">MELLSNTSVHHAVPDEYVMPPEKRPENEELVDPCTVTLPVIDLATARHLVVDEIMEAGKEFGFFQARTSINHYYHQLPIPCFFLVGLNASIDCCKQLSCAQVVNHGVGEDVVTGFRSAAAEFFAMPAEEKLPYHSGDLSKPFRVDTSTAYVDDVDHRSSRYWRDYLQLQCFPTDRFEADWPGKPDAFRGSLTAYAAAVQQLAATVVGLVSEGLGLDESFFRGELSGGGTVMNVNWYPPCPDPSLTMGLLPHCDRPFLTVLSQGDVSGLQAKHRGRWITVHPVPNAFVINLGHMMEIVTNGLLHSVEHRAVTNSSAARLSVVSVIMPEMDSRIEPAAELVSEEEPPKFRPFLFREFNQAYADVAANREDVLHRFRIHPNPRHGPVE</sequence>
<dbReference type="PANTHER" id="PTHR47991">
    <property type="entry name" value="OXOGLUTARATE/IRON-DEPENDENT DIOXYGENASE"/>
    <property type="match status" value="1"/>
</dbReference>
<dbReference type="Proteomes" id="UP000324897">
    <property type="component" value="Chromosome 2"/>
</dbReference>
<dbReference type="InterPro" id="IPR044861">
    <property type="entry name" value="IPNS-like_FE2OG_OXY"/>
</dbReference>
<dbReference type="InterPro" id="IPR026992">
    <property type="entry name" value="DIOX_N"/>
</dbReference>
<dbReference type="Pfam" id="PF14226">
    <property type="entry name" value="DIOX_N"/>
    <property type="match status" value="1"/>
</dbReference>
<dbReference type="PROSITE" id="PS51471">
    <property type="entry name" value="FE2OG_OXY"/>
    <property type="match status" value="1"/>
</dbReference>
<evidence type="ECO:0000256" key="2">
    <source>
        <dbReference type="ARBA" id="ARBA00022723"/>
    </source>
</evidence>
<feature type="non-terminal residue" evidence="7">
    <location>
        <position position="1"/>
    </location>
</feature>
<evidence type="ECO:0000256" key="4">
    <source>
        <dbReference type="ARBA" id="ARBA00023004"/>
    </source>
</evidence>
<gene>
    <name evidence="7" type="ORF">EJB05_28486</name>
</gene>
<evidence type="ECO:0000256" key="5">
    <source>
        <dbReference type="RuleBase" id="RU003682"/>
    </source>
</evidence>
<dbReference type="OrthoDB" id="406156at2759"/>
<dbReference type="InterPro" id="IPR027443">
    <property type="entry name" value="IPNS-like_sf"/>
</dbReference>
<dbReference type="Gene3D" id="2.60.120.330">
    <property type="entry name" value="B-lactam Antibiotic, Isopenicillin N Synthase, Chain"/>
    <property type="match status" value="1"/>
</dbReference>
<keyword evidence="4 5" id="KW-0408">Iron</keyword>
<dbReference type="Gramene" id="TVU25963">
    <property type="protein sequence ID" value="TVU25963"/>
    <property type="gene ID" value="EJB05_28486"/>
</dbReference>
<evidence type="ECO:0000256" key="3">
    <source>
        <dbReference type="ARBA" id="ARBA00023002"/>
    </source>
</evidence>
<dbReference type="InterPro" id="IPR005123">
    <property type="entry name" value="Oxoglu/Fe-dep_dioxygenase_dom"/>
</dbReference>
<comment type="caution">
    <text evidence="7">The sequence shown here is derived from an EMBL/GenBank/DDBJ whole genome shotgun (WGS) entry which is preliminary data.</text>
</comment>
<organism evidence="7 8">
    <name type="scientific">Eragrostis curvula</name>
    <name type="common">weeping love grass</name>
    <dbReference type="NCBI Taxonomy" id="38414"/>
    <lineage>
        <taxon>Eukaryota</taxon>
        <taxon>Viridiplantae</taxon>
        <taxon>Streptophyta</taxon>
        <taxon>Embryophyta</taxon>
        <taxon>Tracheophyta</taxon>
        <taxon>Spermatophyta</taxon>
        <taxon>Magnoliopsida</taxon>
        <taxon>Liliopsida</taxon>
        <taxon>Poales</taxon>
        <taxon>Poaceae</taxon>
        <taxon>PACMAD clade</taxon>
        <taxon>Chloridoideae</taxon>
        <taxon>Eragrostideae</taxon>
        <taxon>Eragrostidinae</taxon>
        <taxon>Eragrostis</taxon>
    </lineage>
</organism>